<keyword evidence="14" id="KW-0472">Membrane</keyword>
<sequence>MFATFWIGFAWVFRMLQNAILGYYDLIIVTALITNGAYVYQRIKNYWKASQSNVNRHENGALHGKHVIITGGSSGIGKCFAMEVARRGANITIVGRDNERLKLAYDEIIQHCKNRKDQKIECLSLDVTRSAIAVATSFADHEARLGQCYMLVNCAGNAVCGKIEDTAEMTLKHMLDVNLVGSYNCVKAIVPGMKTAKEGKIILVGSQASLLGIYGYSAYCASKFAVRGLAESLSMELKPYNVSVTLALPPDTDTPGFAVEQESKPLETKLISESASLVQPEVVAQQMYEDAMAEKFFSIVGVESFILTTLCSGMSPYSSLYELLLQAQFMGPLKLISAFYRYHFDNIINRCAKERESQKKVE</sequence>
<dbReference type="EMBL" id="CADCXV010000958">
    <property type="protein sequence ID" value="CAB0039388.1"/>
    <property type="molecule type" value="Genomic_DNA"/>
</dbReference>
<keyword evidence="10" id="KW-0443">Lipid metabolism</keyword>
<evidence type="ECO:0000313" key="16">
    <source>
        <dbReference type="Proteomes" id="UP000479190"/>
    </source>
</evidence>
<keyword evidence="5" id="KW-0547">Nucleotide-binding</keyword>
<evidence type="ECO:0000256" key="11">
    <source>
        <dbReference type="ARBA" id="ARBA00026112"/>
    </source>
</evidence>
<evidence type="ECO:0000256" key="2">
    <source>
        <dbReference type="ARBA" id="ARBA00004760"/>
    </source>
</evidence>
<dbReference type="InterPro" id="IPR036291">
    <property type="entry name" value="NAD(P)-bd_dom_sf"/>
</dbReference>
<dbReference type="GO" id="GO:0030148">
    <property type="term" value="P:sphingolipid biosynthetic process"/>
    <property type="evidence" value="ECO:0007669"/>
    <property type="project" value="InterPro"/>
</dbReference>
<comment type="pathway">
    <text evidence="2">Lipid metabolism; sphingolipid metabolism.</text>
</comment>
<dbReference type="PANTHER" id="PTHR43550">
    <property type="entry name" value="3-KETODIHYDROSPHINGOSINE REDUCTASE"/>
    <property type="match status" value="1"/>
</dbReference>
<accession>A0A6H5IM59</accession>
<keyword evidence="14" id="KW-0812">Transmembrane</keyword>
<dbReference type="GO" id="GO:0047560">
    <property type="term" value="F:3-dehydrosphinganine reductase activity"/>
    <property type="evidence" value="ECO:0007669"/>
    <property type="project" value="UniProtKB-EC"/>
</dbReference>
<keyword evidence="8" id="KW-0746">Sphingolipid metabolism</keyword>
<evidence type="ECO:0000256" key="5">
    <source>
        <dbReference type="ARBA" id="ARBA00022741"/>
    </source>
</evidence>
<evidence type="ECO:0000256" key="13">
    <source>
        <dbReference type="ARBA" id="ARBA00048930"/>
    </source>
</evidence>
<dbReference type="OrthoDB" id="37659at2759"/>
<dbReference type="Gene3D" id="3.40.50.720">
    <property type="entry name" value="NAD(P)-binding Rossmann-like Domain"/>
    <property type="match status" value="1"/>
</dbReference>
<keyword evidence="6" id="KW-0256">Endoplasmic reticulum</keyword>
<dbReference type="CDD" id="cd08939">
    <property type="entry name" value="KDSR-like_SDR_c"/>
    <property type="match status" value="1"/>
</dbReference>
<comment type="pathway">
    <text evidence="3">Sphingolipid metabolism.</text>
</comment>
<keyword evidence="16" id="KW-1185">Reference proteome</keyword>
<comment type="subcellular location">
    <subcellularLocation>
        <location evidence="1">Endoplasmic reticulum</location>
    </subcellularLocation>
</comment>
<dbReference type="FunFam" id="3.40.50.720:FF:000165">
    <property type="entry name" value="3-ketodihydrosphingosine reductase"/>
    <property type="match status" value="1"/>
</dbReference>
<evidence type="ECO:0000256" key="10">
    <source>
        <dbReference type="ARBA" id="ARBA00023098"/>
    </source>
</evidence>
<comment type="catalytic activity">
    <reaction evidence="13">
        <text>sphinganine + NADP(+) = 3-oxosphinganine + NADPH + H(+)</text>
        <dbReference type="Rhea" id="RHEA:22640"/>
        <dbReference type="ChEBI" id="CHEBI:15378"/>
        <dbReference type="ChEBI" id="CHEBI:57783"/>
        <dbReference type="ChEBI" id="CHEBI:57817"/>
        <dbReference type="ChEBI" id="CHEBI:58299"/>
        <dbReference type="ChEBI" id="CHEBI:58349"/>
        <dbReference type="EC" id="1.1.1.102"/>
    </reaction>
    <physiologicalReaction direction="right-to-left" evidence="13">
        <dbReference type="Rhea" id="RHEA:22642"/>
    </physiologicalReaction>
</comment>
<dbReference type="GO" id="GO:0000166">
    <property type="term" value="F:nucleotide binding"/>
    <property type="evidence" value="ECO:0007669"/>
    <property type="project" value="UniProtKB-KW"/>
</dbReference>
<reference evidence="15 16" key="1">
    <citation type="submission" date="2020-02" db="EMBL/GenBank/DDBJ databases">
        <authorList>
            <person name="Ferguson B K."/>
        </authorList>
    </citation>
    <scope>NUCLEOTIDE SEQUENCE [LARGE SCALE GENOMIC DNA]</scope>
</reference>
<dbReference type="PROSITE" id="PS00061">
    <property type="entry name" value="ADH_SHORT"/>
    <property type="match status" value="1"/>
</dbReference>
<proteinExistence type="inferred from homology"/>
<evidence type="ECO:0000256" key="12">
    <source>
        <dbReference type="ARBA" id="ARBA00044737"/>
    </source>
</evidence>
<evidence type="ECO:0000256" key="1">
    <source>
        <dbReference type="ARBA" id="ARBA00004240"/>
    </source>
</evidence>
<feature type="transmembrane region" description="Helical" evidence="14">
    <location>
        <begin position="20"/>
        <end position="40"/>
    </location>
</feature>
<dbReference type="InterPro" id="IPR045022">
    <property type="entry name" value="KDSR-like"/>
</dbReference>
<gene>
    <name evidence="15" type="ORF">TBRA_LOCUS11131</name>
</gene>
<evidence type="ECO:0000256" key="3">
    <source>
        <dbReference type="ARBA" id="ARBA00004991"/>
    </source>
</evidence>
<comment type="function">
    <text evidence="12">Catalyzes the reduction of 3'-oxosphinganine (3-ketodihydrosphingosine/KDS) to sphinganine (dihydrosphingosine/DHS), the second step of de novo sphingolipid biosynthesis.</text>
</comment>
<dbReference type="Proteomes" id="UP000479190">
    <property type="component" value="Unassembled WGS sequence"/>
</dbReference>
<evidence type="ECO:0000256" key="14">
    <source>
        <dbReference type="SAM" id="Phobius"/>
    </source>
</evidence>
<dbReference type="InterPro" id="IPR002347">
    <property type="entry name" value="SDR_fam"/>
</dbReference>
<evidence type="ECO:0000256" key="7">
    <source>
        <dbReference type="ARBA" id="ARBA00022857"/>
    </source>
</evidence>
<dbReference type="InterPro" id="IPR020904">
    <property type="entry name" value="Sc_DH/Rdtase_CS"/>
</dbReference>
<keyword evidence="14" id="KW-1133">Transmembrane helix</keyword>
<evidence type="ECO:0000256" key="9">
    <source>
        <dbReference type="ARBA" id="ARBA00023002"/>
    </source>
</evidence>
<evidence type="ECO:0000256" key="6">
    <source>
        <dbReference type="ARBA" id="ARBA00022824"/>
    </source>
</evidence>
<dbReference type="EC" id="1.1.1.102" evidence="11"/>
<evidence type="ECO:0000256" key="4">
    <source>
        <dbReference type="ARBA" id="ARBA00006484"/>
    </source>
</evidence>
<comment type="similarity">
    <text evidence="4">Belongs to the short-chain dehydrogenases/reductases (SDR) family.</text>
</comment>
<organism evidence="15 16">
    <name type="scientific">Trichogramma brassicae</name>
    <dbReference type="NCBI Taxonomy" id="86971"/>
    <lineage>
        <taxon>Eukaryota</taxon>
        <taxon>Metazoa</taxon>
        <taxon>Ecdysozoa</taxon>
        <taxon>Arthropoda</taxon>
        <taxon>Hexapoda</taxon>
        <taxon>Insecta</taxon>
        <taxon>Pterygota</taxon>
        <taxon>Neoptera</taxon>
        <taxon>Endopterygota</taxon>
        <taxon>Hymenoptera</taxon>
        <taxon>Apocrita</taxon>
        <taxon>Proctotrupomorpha</taxon>
        <taxon>Chalcidoidea</taxon>
        <taxon>Trichogrammatidae</taxon>
        <taxon>Trichogramma</taxon>
    </lineage>
</organism>
<dbReference type="PRINTS" id="PR00081">
    <property type="entry name" value="GDHRDH"/>
</dbReference>
<evidence type="ECO:0000256" key="8">
    <source>
        <dbReference type="ARBA" id="ARBA00022919"/>
    </source>
</evidence>
<dbReference type="PANTHER" id="PTHR43550:SF3">
    <property type="entry name" value="3-KETODIHYDROSPHINGOSINE REDUCTASE"/>
    <property type="match status" value="1"/>
</dbReference>
<dbReference type="SUPFAM" id="SSF51735">
    <property type="entry name" value="NAD(P)-binding Rossmann-fold domains"/>
    <property type="match status" value="1"/>
</dbReference>
<evidence type="ECO:0000313" key="15">
    <source>
        <dbReference type="EMBL" id="CAB0039388.1"/>
    </source>
</evidence>
<dbReference type="AlphaFoldDB" id="A0A6H5IM59"/>
<keyword evidence="7" id="KW-0521">NADP</keyword>
<dbReference type="GO" id="GO:0006666">
    <property type="term" value="P:3-keto-sphinganine metabolic process"/>
    <property type="evidence" value="ECO:0007669"/>
    <property type="project" value="InterPro"/>
</dbReference>
<name>A0A6H5IM59_9HYME</name>
<dbReference type="Pfam" id="PF00106">
    <property type="entry name" value="adh_short"/>
    <property type="match status" value="1"/>
</dbReference>
<keyword evidence="9" id="KW-0560">Oxidoreductase</keyword>
<dbReference type="GO" id="GO:0005789">
    <property type="term" value="C:endoplasmic reticulum membrane"/>
    <property type="evidence" value="ECO:0007669"/>
    <property type="project" value="TreeGrafter"/>
</dbReference>
<protein>
    <recommendedName>
        <fullName evidence="11">3-dehydrosphinganine reductase</fullName>
        <ecNumber evidence="11">1.1.1.102</ecNumber>
    </recommendedName>
</protein>